<proteinExistence type="predicted"/>
<evidence type="ECO:0000313" key="1">
    <source>
        <dbReference type="EMBL" id="JAD69489.1"/>
    </source>
</evidence>
<dbReference type="AlphaFoldDB" id="A0A0A9BZK2"/>
<name>A0A0A9BZK2_ARUDO</name>
<accession>A0A0A9BZK2</accession>
<organism evidence="1">
    <name type="scientific">Arundo donax</name>
    <name type="common">Giant reed</name>
    <name type="synonym">Donax arundinaceus</name>
    <dbReference type="NCBI Taxonomy" id="35708"/>
    <lineage>
        <taxon>Eukaryota</taxon>
        <taxon>Viridiplantae</taxon>
        <taxon>Streptophyta</taxon>
        <taxon>Embryophyta</taxon>
        <taxon>Tracheophyta</taxon>
        <taxon>Spermatophyta</taxon>
        <taxon>Magnoliopsida</taxon>
        <taxon>Liliopsida</taxon>
        <taxon>Poales</taxon>
        <taxon>Poaceae</taxon>
        <taxon>PACMAD clade</taxon>
        <taxon>Arundinoideae</taxon>
        <taxon>Arundineae</taxon>
        <taxon>Arundo</taxon>
    </lineage>
</organism>
<reference evidence="1" key="1">
    <citation type="submission" date="2014-09" db="EMBL/GenBank/DDBJ databases">
        <authorList>
            <person name="Magalhaes I.L.F."/>
            <person name="Oliveira U."/>
            <person name="Santos F.R."/>
            <person name="Vidigal T.H.D.A."/>
            <person name="Brescovit A.D."/>
            <person name="Santos A.J."/>
        </authorList>
    </citation>
    <scope>NUCLEOTIDE SEQUENCE</scope>
    <source>
        <tissue evidence="1">Shoot tissue taken approximately 20 cm above the soil surface</tissue>
    </source>
</reference>
<sequence length="27" mass="3112">MFFQGRKCSAQVHNEVVHINNELLSPI</sequence>
<dbReference type="EMBL" id="GBRH01228406">
    <property type="protein sequence ID" value="JAD69489.1"/>
    <property type="molecule type" value="Transcribed_RNA"/>
</dbReference>
<protein>
    <submittedName>
        <fullName evidence="1">Uncharacterized protein</fullName>
    </submittedName>
</protein>
<reference evidence="1" key="2">
    <citation type="journal article" date="2015" name="Data Brief">
        <title>Shoot transcriptome of the giant reed, Arundo donax.</title>
        <authorList>
            <person name="Barrero R.A."/>
            <person name="Guerrero F.D."/>
            <person name="Moolhuijzen P."/>
            <person name="Goolsby J.A."/>
            <person name="Tidwell J."/>
            <person name="Bellgard S.E."/>
            <person name="Bellgard M.I."/>
        </authorList>
    </citation>
    <scope>NUCLEOTIDE SEQUENCE</scope>
    <source>
        <tissue evidence="1">Shoot tissue taken approximately 20 cm above the soil surface</tissue>
    </source>
</reference>